<evidence type="ECO:0000256" key="1">
    <source>
        <dbReference type="SAM" id="SignalP"/>
    </source>
</evidence>
<gene>
    <name evidence="2" type="ORF">BN437_1833</name>
</gene>
<feature type="chain" id="PRO_5032270915" description="Lipoprotein" evidence="1">
    <location>
        <begin position="18"/>
        <end position="144"/>
    </location>
</feature>
<keyword evidence="1" id="KW-0732">Signal</keyword>
<accession>A0A831A4V0</accession>
<name>A0A831A4V0_ERWAM</name>
<feature type="signal peptide" evidence="1">
    <location>
        <begin position="1"/>
        <end position="17"/>
    </location>
</feature>
<organism evidence="2 3">
    <name type="scientific">Erwinia amylovora NBRC 12687 = CFBP 1232</name>
    <dbReference type="NCBI Taxonomy" id="1219359"/>
    <lineage>
        <taxon>Bacteria</taxon>
        <taxon>Pseudomonadati</taxon>
        <taxon>Pseudomonadota</taxon>
        <taxon>Gammaproteobacteria</taxon>
        <taxon>Enterobacterales</taxon>
        <taxon>Erwiniaceae</taxon>
        <taxon>Erwinia</taxon>
    </lineage>
</organism>
<proteinExistence type="predicted"/>
<sequence length="144" mass="14745">MFHRSILATFAATLVLAGCSHKGAEAPAAVEVSAADATPAVSEFAAGPTQINVSHVITRTDDGSTVILTVDDKEAGMLGRGDSKALFVPAGKHKVGGYVQTLFGLGRVSIQSVDVTTKTDQAVHVAYSVTKNKPAFAVTSSTAS</sequence>
<dbReference type="EMBL" id="CAPB01000016">
    <property type="protein sequence ID" value="CCO93763.1"/>
    <property type="molecule type" value="Genomic_DNA"/>
</dbReference>
<evidence type="ECO:0008006" key="4">
    <source>
        <dbReference type="Google" id="ProtNLM"/>
    </source>
</evidence>
<comment type="caution">
    <text evidence="2">The sequence shown here is derived from an EMBL/GenBank/DDBJ whole genome shotgun (WGS) entry which is preliminary data.</text>
</comment>
<protein>
    <recommendedName>
        <fullName evidence="4">Lipoprotein</fullName>
    </recommendedName>
</protein>
<dbReference type="AlphaFoldDB" id="A0A831A4V0"/>
<evidence type="ECO:0000313" key="2">
    <source>
        <dbReference type="EMBL" id="CCO93763.1"/>
    </source>
</evidence>
<reference evidence="2 3" key="2">
    <citation type="submission" date="2013-04" db="EMBL/GenBank/DDBJ databases">
        <title>Comparative genomics of 12 strains of Erwinia amylovora identifies a pan-genome with a large conserved core and provides insights into host specificity.</title>
        <authorList>
            <person name="Mann R.A."/>
            <person name="Smits T.H.M."/>
            <person name="Buehlmann A."/>
            <person name="Blom J."/>
            <person name="Goesmann A."/>
            <person name="Frey J.E."/>
            <person name="Plummer K.M."/>
            <person name="Beer S.V."/>
            <person name="Luck J."/>
            <person name="Duffy B."/>
            <person name="Rodoni B."/>
        </authorList>
    </citation>
    <scope>NUCLEOTIDE SEQUENCE [LARGE SCALE GENOMIC DNA]</scope>
    <source>
        <strain evidence="3">CFBP 1232</strain>
    </source>
</reference>
<dbReference type="PROSITE" id="PS51257">
    <property type="entry name" value="PROKAR_LIPOPROTEIN"/>
    <property type="match status" value="1"/>
</dbReference>
<dbReference type="GeneID" id="97606036"/>
<dbReference type="Proteomes" id="UP000013111">
    <property type="component" value="Unassembled WGS sequence"/>
</dbReference>
<reference evidence="2 3" key="1">
    <citation type="submission" date="2012-11" db="EMBL/GenBank/DDBJ databases">
        <authorList>
            <person name="Linke B."/>
        </authorList>
    </citation>
    <scope>NUCLEOTIDE SEQUENCE [LARGE SCALE GENOMIC DNA]</scope>
    <source>
        <strain evidence="3">CFBP 1232</strain>
    </source>
</reference>
<dbReference type="RefSeq" id="WP_004157569.1">
    <property type="nucleotide sequence ID" value="NZ_BAYW01000009.1"/>
</dbReference>
<evidence type="ECO:0000313" key="3">
    <source>
        <dbReference type="Proteomes" id="UP000013111"/>
    </source>
</evidence>